<feature type="domain" description="Radical SAM core" evidence="6">
    <location>
        <begin position="17"/>
        <end position="282"/>
    </location>
</feature>
<proteinExistence type="predicted"/>
<name>C0QLS1_DESAH</name>
<comment type="cofactor">
    <cofactor evidence="1">
        <name>[4Fe-4S] cluster</name>
        <dbReference type="ChEBI" id="CHEBI:49883"/>
    </cofactor>
</comment>
<keyword evidence="2" id="KW-0949">S-adenosyl-L-methionine</keyword>
<dbReference type="InterPro" id="IPR051198">
    <property type="entry name" value="BchE-like"/>
</dbReference>
<evidence type="ECO:0000256" key="2">
    <source>
        <dbReference type="ARBA" id="ARBA00022691"/>
    </source>
</evidence>
<accession>C0QLS1</accession>
<dbReference type="PANTHER" id="PTHR43409:SF4">
    <property type="entry name" value="RADICAL SAM SUPERFAMILY PROTEIN"/>
    <property type="match status" value="1"/>
</dbReference>
<organism evidence="7 8">
    <name type="scientific">Desulforapulum autotrophicum (strain ATCC 43914 / DSM 3382 / VKM B-1955 / HRM2)</name>
    <name type="common">Desulfobacterium autotrophicum</name>
    <dbReference type="NCBI Taxonomy" id="177437"/>
    <lineage>
        <taxon>Bacteria</taxon>
        <taxon>Pseudomonadati</taxon>
        <taxon>Thermodesulfobacteriota</taxon>
        <taxon>Desulfobacteria</taxon>
        <taxon>Desulfobacterales</taxon>
        <taxon>Desulfobacteraceae</taxon>
        <taxon>Desulforapulum</taxon>
    </lineage>
</organism>
<dbReference type="OrthoDB" id="5470216at2"/>
<dbReference type="SMART" id="SM00729">
    <property type="entry name" value="Elp3"/>
    <property type="match status" value="1"/>
</dbReference>
<evidence type="ECO:0000313" key="8">
    <source>
        <dbReference type="Proteomes" id="UP000000442"/>
    </source>
</evidence>
<dbReference type="Gene3D" id="3.80.30.20">
    <property type="entry name" value="tm_1862 like domain"/>
    <property type="match status" value="1"/>
</dbReference>
<dbReference type="AlphaFoldDB" id="C0QLS1"/>
<dbReference type="GO" id="GO:0051536">
    <property type="term" value="F:iron-sulfur cluster binding"/>
    <property type="evidence" value="ECO:0007669"/>
    <property type="project" value="UniProtKB-KW"/>
</dbReference>
<evidence type="ECO:0000256" key="3">
    <source>
        <dbReference type="ARBA" id="ARBA00022723"/>
    </source>
</evidence>
<dbReference type="GO" id="GO:0046872">
    <property type="term" value="F:metal ion binding"/>
    <property type="evidence" value="ECO:0007669"/>
    <property type="project" value="UniProtKB-KW"/>
</dbReference>
<evidence type="ECO:0000259" key="6">
    <source>
        <dbReference type="PROSITE" id="PS51918"/>
    </source>
</evidence>
<dbReference type="InterPro" id="IPR006638">
    <property type="entry name" value="Elp3/MiaA/NifB-like_rSAM"/>
</dbReference>
<dbReference type="SUPFAM" id="SSF102114">
    <property type="entry name" value="Radical SAM enzymes"/>
    <property type="match status" value="1"/>
</dbReference>
<dbReference type="Proteomes" id="UP000000442">
    <property type="component" value="Chromosome"/>
</dbReference>
<keyword evidence="4" id="KW-0408">Iron</keyword>
<reference evidence="7 8" key="1">
    <citation type="journal article" date="2009" name="Environ. Microbiol.">
        <title>Genome sequence of Desulfobacterium autotrophicum HRM2, a marine sulfate reducer oxidizing organic carbon completely to carbon dioxide.</title>
        <authorList>
            <person name="Strittmatter A.W."/>
            <person name="Liesegang H."/>
            <person name="Rabus R."/>
            <person name="Decker I."/>
            <person name="Amann J."/>
            <person name="Andres S."/>
            <person name="Henne A."/>
            <person name="Fricke W.F."/>
            <person name="Martinez-Arias R."/>
            <person name="Bartels D."/>
            <person name="Goesmann A."/>
            <person name="Krause L."/>
            <person name="Puehler A."/>
            <person name="Klenk H.P."/>
            <person name="Richter M."/>
            <person name="Schuler M."/>
            <person name="Gloeckner F.O."/>
            <person name="Meyerdierks A."/>
            <person name="Gottschalk G."/>
            <person name="Amann R."/>
        </authorList>
    </citation>
    <scope>NUCLEOTIDE SEQUENCE [LARGE SCALE GENOMIC DNA]</scope>
    <source>
        <strain evidence="8">ATCC 43914 / DSM 3382 / HRM2</strain>
    </source>
</reference>
<dbReference type="EMBL" id="CP001087">
    <property type="protein sequence ID" value="ACN16375.1"/>
    <property type="molecule type" value="Genomic_DNA"/>
</dbReference>
<evidence type="ECO:0000256" key="5">
    <source>
        <dbReference type="ARBA" id="ARBA00023014"/>
    </source>
</evidence>
<dbReference type="KEGG" id="dat:HRM2_33000"/>
<dbReference type="HOGENOM" id="CLU_044464_1_1_7"/>
<dbReference type="InterPro" id="IPR007197">
    <property type="entry name" value="rSAM"/>
</dbReference>
<dbReference type="InterPro" id="IPR058240">
    <property type="entry name" value="rSAM_sf"/>
</dbReference>
<protein>
    <submittedName>
        <fullName evidence="7">Oxygen-independent coproporphyrinogen III oxidase</fullName>
    </submittedName>
</protein>
<dbReference type="PANTHER" id="PTHR43409">
    <property type="entry name" value="ANAEROBIC MAGNESIUM-PROTOPORPHYRIN IX MONOMETHYL ESTER CYCLASE-RELATED"/>
    <property type="match status" value="1"/>
</dbReference>
<dbReference type="InterPro" id="IPR023404">
    <property type="entry name" value="rSAM_horseshoe"/>
</dbReference>
<evidence type="ECO:0000313" key="7">
    <source>
        <dbReference type="EMBL" id="ACN16375.1"/>
    </source>
</evidence>
<evidence type="ECO:0000256" key="4">
    <source>
        <dbReference type="ARBA" id="ARBA00023004"/>
    </source>
</evidence>
<evidence type="ECO:0000256" key="1">
    <source>
        <dbReference type="ARBA" id="ARBA00001966"/>
    </source>
</evidence>
<dbReference type="RefSeq" id="WP_015905137.1">
    <property type="nucleotide sequence ID" value="NC_012108.1"/>
</dbReference>
<dbReference type="GO" id="GO:0003824">
    <property type="term" value="F:catalytic activity"/>
    <property type="evidence" value="ECO:0007669"/>
    <property type="project" value="InterPro"/>
</dbReference>
<dbReference type="Pfam" id="PF04055">
    <property type="entry name" value="Radical_SAM"/>
    <property type="match status" value="1"/>
</dbReference>
<keyword evidence="5" id="KW-0411">Iron-sulfur</keyword>
<sequence length="383" mass="43089">MKQDQYSGFEQGPIRPPSESQSLLIRLTRNCPWNRCTFCAVYKGRKFSLRSVENIIQDIDLVSGHVTAIVKEVEKTGRVDMPRIKRMFDRLESNDRTAFSAAWNWYASGMESIFLQDANSLIMKPDDLVTVLTHIKTCFPTVQRITSYARSHTLARIKPHDLEQIARAGLGRIHIGLESGSDKVLAMVKKGADKATHIKAGLRVRNAGMELSEYVMPGLGGAALSEEHARESADALNQINPDFIRLRTLALPSKSPLAEIHSQGGFERCTDLMIARELRLFLDCLEGITSTVKSDHILNLIETVEGRLPRDKAAMIAAVDSFLNMDAQDRVLYQVGRRTGMFREPKDMQDPSLLSRVRQTCELHGITQENVDEMIDGMMKRFV</sequence>
<dbReference type="eggNOG" id="COG1032">
    <property type="taxonomic scope" value="Bacteria"/>
</dbReference>
<keyword evidence="8" id="KW-1185">Reference proteome</keyword>
<dbReference type="PROSITE" id="PS51918">
    <property type="entry name" value="RADICAL_SAM"/>
    <property type="match status" value="1"/>
</dbReference>
<gene>
    <name evidence="7" type="ordered locus">HRM2_33000</name>
</gene>
<keyword evidence="3" id="KW-0479">Metal-binding</keyword>
<dbReference type="STRING" id="177437.HRM2_33000"/>
<dbReference type="SFLD" id="SFLDG01095">
    <property type="entry name" value="Uncharacterised_Radical_SAM_Su"/>
    <property type="match status" value="1"/>
</dbReference>
<dbReference type="SFLD" id="SFLDS00029">
    <property type="entry name" value="Radical_SAM"/>
    <property type="match status" value="1"/>
</dbReference>